<dbReference type="Proteomes" id="UP000273828">
    <property type="component" value="Unassembled WGS sequence"/>
</dbReference>
<evidence type="ECO:0000313" key="5">
    <source>
        <dbReference type="EMBL" id="RQG87934.1"/>
    </source>
</evidence>
<comment type="similarity">
    <text evidence="1 3">Belongs to the short-chain dehydrogenases/reductases (SDR) family.</text>
</comment>
<dbReference type="CDD" id="cd05233">
    <property type="entry name" value="SDR_c"/>
    <property type="match status" value="1"/>
</dbReference>
<dbReference type="SUPFAM" id="SSF51735">
    <property type="entry name" value="NAD(P)-binding Rossmann-fold domains"/>
    <property type="match status" value="1"/>
</dbReference>
<dbReference type="GO" id="GO:0016491">
    <property type="term" value="F:oxidoreductase activity"/>
    <property type="evidence" value="ECO:0007669"/>
    <property type="project" value="UniProtKB-KW"/>
</dbReference>
<proteinExistence type="inferred from homology"/>
<reference evidence="5 6" key="1">
    <citation type="submission" date="2018-10" db="EMBL/GenBank/DDBJ databases">
        <title>Natrarchaeobius chitinivorans gen. nov., sp. nov., and Natrarchaeobius haloalkaliphilus sp. nov., alkaliphilic, chitin-utilizing haloarchaea from hypersaline alkaline lakes.</title>
        <authorList>
            <person name="Sorokin D.Y."/>
            <person name="Elcheninov A.G."/>
            <person name="Kostrikina N.A."/>
            <person name="Bale N.J."/>
            <person name="Sinninghe Damste J.S."/>
            <person name="Khijniak T.V."/>
            <person name="Kublanov I.V."/>
            <person name="Toshchakov S.V."/>
        </authorList>
    </citation>
    <scope>NUCLEOTIDE SEQUENCE [LARGE SCALE GENOMIC DNA]</scope>
    <source>
        <strain evidence="5 6">AArcht-Sl</strain>
    </source>
</reference>
<dbReference type="InterPro" id="IPR002347">
    <property type="entry name" value="SDR_fam"/>
</dbReference>
<feature type="compositionally biased region" description="Basic and acidic residues" evidence="4">
    <location>
        <begin position="201"/>
        <end position="218"/>
    </location>
</feature>
<dbReference type="EMBL" id="REFY01000005">
    <property type="protein sequence ID" value="RQG87934.1"/>
    <property type="molecule type" value="Genomic_DNA"/>
</dbReference>
<evidence type="ECO:0000256" key="1">
    <source>
        <dbReference type="ARBA" id="ARBA00006484"/>
    </source>
</evidence>
<name>A0A3N6M082_9EURY</name>
<organism evidence="5 6">
    <name type="scientific">Natrarchaeobius halalkaliphilus</name>
    <dbReference type="NCBI Taxonomy" id="1679091"/>
    <lineage>
        <taxon>Archaea</taxon>
        <taxon>Methanobacteriati</taxon>
        <taxon>Methanobacteriota</taxon>
        <taxon>Stenosarchaea group</taxon>
        <taxon>Halobacteria</taxon>
        <taxon>Halobacteriales</taxon>
        <taxon>Natrialbaceae</taxon>
        <taxon>Natrarchaeobius</taxon>
    </lineage>
</organism>
<evidence type="ECO:0000313" key="6">
    <source>
        <dbReference type="Proteomes" id="UP000273828"/>
    </source>
</evidence>
<evidence type="ECO:0000256" key="3">
    <source>
        <dbReference type="RuleBase" id="RU000363"/>
    </source>
</evidence>
<dbReference type="RefSeq" id="WP_124179134.1">
    <property type="nucleotide sequence ID" value="NZ_REFY01000005.1"/>
</dbReference>
<evidence type="ECO:0000256" key="4">
    <source>
        <dbReference type="SAM" id="MobiDB-lite"/>
    </source>
</evidence>
<dbReference type="Gene3D" id="3.40.50.720">
    <property type="entry name" value="NAD(P)-binding Rossmann-like Domain"/>
    <property type="match status" value="1"/>
</dbReference>
<dbReference type="GO" id="GO:0016020">
    <property type="term" value="C:membrane"/>
    <property type="evidence" value="ECO:0007669"/>
    <property type="project" value="TreeGrafter"/>
</dbReference>
<keyword evidence="2" id="KW-0560">Oxidoreductase</keyword>
<dbReference type="PRINTS" id="PR00080">
    <property type="entry name" value="SDRFAMILY"/>
</dbReference>
<dbReference type="Pfam" id="PF00106">
    <property type="entry name" value="adh_short"/>
    <property type="match status" value="1"/>
</dbReference>
<dbReference type="InterPro" id="IPR036291">
    <property type="entry name" value="NAD(P)-bd_dom_sf"/>
</dbReference>
<gene>
    <name evidence="5" type="ORF">EA462_13815</name>
</gene>
<evidence type="ECO:0000256" key="2">
    <source>
        <dbReference type="ARBA" id="ARBA00023002"/>
    </source>
</evidence>
<sequence>MRLRNRTVVVTGASNGLGKAIATACTEEGARVVCASRSAEKLDALAADLTERTDEGNAVAVPTDVRSWDDVRSLVAETTDRFGGIDVFVNNAGITQLNVAGEPSYRPVSDVPVDAWDAILETNLRGPFLCSKAALPGMKARGSGRLIHVSSGHGLRARANRSPYVASKFGLEGLHETLTRELEETEIDSIALRPPNGGVYTERKGENETTKETYRHESPTVISETAVRLAADEGEHGGRYVANADGDSYSTYTTGDDPRTE</sequence>
<dbReference type="PRINTS" id="PR00081">
    <property type="entry name" value="GDHRDH"/>
</dbReference>
<comment type="caution">
    <text evidence="5">The sequence shown here is derived from an EMBL/GenBank/DDBJ whole genome shotgun (WGS) entry which is preliminary data.</text>
</comment>
<feature type="region of interest" description="Disordered" evidence="4">
    <location>
        <begin position="194"/>
        <end position="261"/>
    </location>
</feature>
<accession>A0A3N6M082</accession>
<protein>
    <submittedName>
        <fullName evidence="5">SDR family oxidoreductase</fullName>
    </submittedName>
</protein>
<dbReference type="OrthoDB" id="7442at2157"/>
<dbReference type="PANTHER" id="PTHR44196">
    <property type="entry name" value="DEHYDROGENASE/REDUCTASE SDR FAMILY MEMBER 7B"/>
    <property type="match status" value="1"/>
</dbReference>
<dbReference type="PANTHER" id="PTHR44196:SF1">
    <property type="entry name" value="DEHYDROGENASE_REDUCTASE SDR FAMILY MEMBER 7B"/>
    <property type="match status" value="1"/>
</dbReference>
<dbReference type="AlphaFoldDB" id="A0A3N6M082"/>
<keyword evidence="6" id="KW-1185">Reference proteome</keyword>